<dbReference type="Proteomes" id="UP000247780">
    <property type="component" value="Unassembled WGS sequence"/>
</dbReference>
<sequence>MANEKIIKFICPKCKKEFDRPLAYCKEDSIPCLECDAKISTDQVKRANLEKTVEYL</sequence>
<name>A0ABX5M300_9PROT</name>
<gene>
    <name evidence="1" type="ORF">C8R14_1773</name>
</gene>
<keyword evidence="2" id="KW-1185">Reference proteome</keyword>
<accession>A0ABX5M300</accession>
<organism evidence="1 2">
    <name type="scientific">Nitrosomonas eutropha</name>
    <dbReference type="NCBI Taxonomy" id="916"/>
    <lineage>
        <taxon>Bacteria</taxon>
        <taxon>Pseudomonadati</taxon>
        <taxon>Pseudomonadota</taxon>
        <taxon>Betaproteobacteria</taxon>
        <taxon>Nitrosomonadales</taxon>
        <taxon>Nitrosomonadaceae</taxon>
        <taxon>Nitrosomonas</taxon>
    </lineage>
</organism>
<dbReference type="EMBL" id="QICQ01000077">
    <property type="protein sequence ID" value="PXV72148.1"/>
    <property type="molecule type" value="Genomic_DNA"/>
</dbReference>
<proteinExistence type="predicted"/>
<evidence type="ECO:0000313" key="2">
    <source>
        <dbReference type="Proteomes" id="UP000247780"/>
    </source>
</evidence>
<reference evidence="1 2" key="1">
    <citation type="submission" date="2018-04" db="EMBL/GenBank/DDBJ databases">
        <title>Active sludge and wastewater microbial communities from Klosterneuburg, Austria.</title>
        <authorList>
            <person name="Wagner M."/>
        </authorList>
    </citation>
    <scope>NUCLEOTIDE SEQUENCE [LARGE SCALE GENOMIC DNA]</scope>
    <source>
        <strain evidence="1 2">Nm 57</strain>
    </source>
</reference>
<comment type="caution">
    <text evidence="1">The sequence shown here is derived from an EMBL/GenBank/DDBJ whole genome shotgun (WGS) entry which is preliminary data.</text>
</comment>
<evidence type="ECO:0000313" key="1">
    <source>
        <dbReference type="EMBL" id="PXV72148.1"/>
    </source>
</evidence>
<protein>
    <submittedName>
        <fullName evidence="1">Uncharacterized protein</fullName>
    </submittedName>
</protein>